<sequence>MELRSGFLKPKREVEEVPRAGRKRPGKLSVGGAVSSRPHSGELGGQSSAPPRSPSAHISSPSSKATSVGRGGSGAAFGSGSNSASGRSSSSVRTESGDSSGGQSSSSMSKESNESSGGWSSSSVATESEDSSLVTYTVPAMPPMVIVLEDTPSPPGSPYHGGGSGEHGNIPPRTPPAVQPPKVLDKLAEISSHVNDLHMVVHKMAVDFEYHKDNVKAKLDRANDRARRLRKIIMARDKVCVCAFALVLLVCAAMAVM</sequence>
<keyword evidence="2" id="KW-0472">Membrane</keyword>
<evidence type="ECO:0000313" key="4">
    <source>
        <dbReference type="Proteomes" id="UP000007015"/>
    </source>
</evidence>
<protein>
    <submittedName>
        <fullName evidence="3">Uncharacterized protein</fullName>
    </submittedName>
</protein>
<reference evidence="3 4" key="1">
    <citation type="journal article" date="2005" name="PLoS Biol.">
        <title>The genomes of Oryza sativa: a history of duplications.</title>
        <authorList>
            <person name="Yu J."/>
            <person name="Wang J."/>
            <person name="Lin W."/>
            <person name="Li S."/>
            <person name="Li H."/>
            <person name="Zhou J."/>
            <person name="Ni P."/>
            <person name="Dong W."/>
            <person name="Hu S."/>
            <person name="Zeng C."/>
            <person name="Zhang J."/>
            <person name="Zhang Y."/>
            <person name="Li R."/>
            <person name="Xu Z."/>
            <person name="Li S."/>
            <person name="Li X."/>
            <person name="Zheng H."/>
            <person name="Cong L."/>
            <person name="Lin L."/>
            <person name="Yin J."/>
            <person name="Geng J."/>
            <person name="Li G."/>
            <person name="Shi J."/>
            <person name="Liu J."/>
            <person name="Lv H."/>
            <person name="Li J."/>
            <person name="Wang J."/>
            <person name="Deng Y."/>
            <person name="Ran L."/>
            <person name="Shi X."/>
            <person name="Wang X."/>
            <person name="Wu Q."/>
            <person name="Li C."/>
            <person name="Ren X."/>
            <person name="Wang J."/>
            <person name="Wang X."/>
            <person name="Li D."/>
            <person name="Liu D."/>
            <person name="Zhang X."/>
            <person name="Ji Z."/>
            <person name="Zhao W."/>
            <person name="Sun Y."/>
            <person name="Zhang Z."/>
            <person name="Bao J."/>
            <person name="Han Y."/>
            <person name="Dong L."/>
            <person name="Ji J."/>
            <person name="Chen P."/>
            <person name="Wu S."/>
            <person name="Liu J."/>
            <person name="Xiao Y."/>
            <person name="Bu D."/>
            <person name="Tan J."/>
            <person name="Yang L."/>
            <person name="Ye C."/>
            <person name="Zhang J."/>
            <person name="Xu J."/>
            <person name="Zhou Y."/>
            <person name="Yu Y."/>
            <person name="Zhang B."/>
            <person name="Zhuang S."/>
            <person name="Wei H."/>
            <person name="Liu B."/>
            <person name="Lei M."/>
            <person name="Yu H."/>
            <person name="Li Y."/>
            <person name="Xu H."/>
            <person name="Wei S."/>
            <person name="He X."/>
            <person name="Fang L."/>
            <person name="Zhang Z."/>
            <person name="Zhang Y."/>
            <person name="Huang X."/>
            <person name="Su Z."/>
            <person name="Tong W."/>
            <person name="Li J."/>
            <person name="Tong Z."/>
            <person name="Li S."/>
            <person name="Ye J."/>
            <person name="Wang L."/>
            <person name="Fang L."/>
            <person name="Lei T."/>
            <person name="Chen C."/>
            <person name="Chen H."/>
            <person name="Xu Z."/>
            <person name="Li H."/>
            <person name="Huang H."/>
            <person name="Zhang F."/>
            <person name="Xu H."/>
            <person name="Li N."/>
            <person name="Zhao C."/>
            <person name="Li S."/>
            <person name="Dong L."/>
            <person name="Huang Y."/>
            <person name="Li L."/>
            <person name="Xi Y."/>
            <person name="Qi Q."/>
            <person name="Li W."/>
            <person name="Zhang B."/>
            <person name="Hu W."/>
            <person name="Zhang Y."/>
            <person name="Tian X."/>
            <person name="Jiao Y."/>
            <person name="Liang X."/>
            <person name="Jin J."/>
            <person name="Gao L."/>
            <person name="Zheng W."/>
            <person name="Hao B."/>
            <person name="Liu S."/>
            <person name="Wang W."/>
            <person name="Yuan L."/>
            <person name="Cao M."/>
            <person name="McDermott J."/>
            <person name="Samudrala R."/>
            <person name="Wang J."/>
            <person name="Wong G.K."/>
            <person name="Yang H."/>
        </authorList>
    </citation>
    <scope>NUCLEOTIDE SEQUENCE [LARGE SCALE GENOMIC DNA]</scope>
    <source>
        <strain evidence="4">cv. 93-11</strain>
    </source>
</reference>
<feature type="region of interest" description="Disordered" evidence="1">
    <location>
        <begin position="146"/>
        <end position="178"/>
    </location>
</feature>
<evidence type="ECO:0000256" key="2">
    <source>
        <dbReference type="SAM" id="Phobius"/>
    </source>
</evidence>
<organism evidence="3 4">
    <name type="scientific">Oryza sativa subsp. indica</name>
    <name type="common">Rice</name>
    <dbReference type="NCBI Taxonomy" id="39946"/>
    <lineage>
        <taxon>Eukaryota</taxon>
        <taxon>Viridiplantae</taxon>
        <taxon>Streptophyta</taxon>
        <taxon>Embryophyta</taxon>
        <taxon>Tracheophyta</taxon>
        <taxon>Spermatophyta</taxon>
        <taxon>Magnoliopsida</taxon>
        <taxon>Liliopsida</taxon>
        <taxon>Poales</taxon>
        <taxon>Poaceae</taxon>
        <taxon>BOP clade</taxon>
        <taxon>Oryzoideae</taxon>
        <taxon>Oryzeae</taxon>
        <taxon>Oryzinae</taxon>
        <taxon>Oryza</taxon>
        <taxon>Oryza sativa</taxon>
    </lineage>
</organism>
<feature type="region of interest" description="Disordered" evidence="1">
    <location>
        <begin position="1"/>
        <end position="130"/>
    </location>
</feature>
<feature type="compositionally biased region" description="Basic and acidic residues" evidence="1">
    <location>
        <begin position="10"/>
        <end position="19"/>
    </location>
</feature>
<feature type="compositionally biased region" description="Low complexity" evidence="1">
    <location>
        <begin position="78"/>
        <end position="126"/>
    </location>
</feature>
<dbReference type="HOGENOM" id="CLU_1083324_0_0_1"/>
<dbReference type="Proteomes" id="UP000007015">
    <property type="component" value="Chromosome 10"/>
</dbReference>
<keyword evidence="4" id="KW-1185">Reference proteome</keyword>
<accession>A2Z5L8</accession>
<evidence type="ECO:0000313" key="3">
    <source>
        <dbReference type="EMBL" id="EAY77902.1"/>
    </source>
</evidence>
<gene>
    <name evidence="3" type="ORF">OsI_32943</name>
</gene>
<keyword evidence="2" id="KW-0812">Transmembrane</keyword>
<keyword evidence="2" id="KW-1133">Transmembrane helix</keyword>
<dbReference type="EMBL" id="CM000135">
    <property type="protein sequence ID" value="EAY77902.1"/>
    <property type="molecule type" value="Genomic_DNA"/>
</dbReference>
<proteinExistence type="predicted"/>
<feature type="transmembrane region" description="Helical" evidence="2">
    <location>
        <begin position="239"/>
        <end position="256"/>
    </location>
</feature>
<dbReference type="Gramene" id="BGIOSGA032206-TA">
    <property type="protein sequence ID" value="BGIOSGA032206-PA"/>
    <property type="gene ID" value="BGIOSGA032206"/>
</dbReference>
<name>A2Z5L8_ORYSI</name>
<dbReference type="AlphaFoldDB" id="A2Z5L8"/>
<evidence type="ECO:0000256" key="1">
    <source>
        <dbReference type="SAM" id="MobiDB-lite"/>
    </source>
</evidence>
<feature type="compositionally biased region" description="Low complexity" evidence="1">
    <location>
        <begin position="47"/>
        <end position="68"/>
    </location>
</feature>